<accession>A0A7S1X1J8</accession>
<dbReference type="InterPro" id="IPR001611">
    <property type="entry name" value="Leu-rich_rpt"/>
</dbReference>
<comment type="subcellular location">
    <subcellularLocation>
        <location evidence="1">Cytoplasm</location>
        <location evidence="1">Cytoskeleton</location>
        <location evidence="1">Cilium axoneme</location>
    </subcellularLocation>
</comment>
<evidence type="ECO:0000256" key="2">
    <source>
        <dbReference type="SAM" id="MobiDB-lite"/>
    </source>
</evidence>
<dbReference type="SUPFAM" id="SSF52047">
    <property type="entry name" value="RNI-like"/>
    <property type="match status" value="1"/>
</dbReference>
<dbReference type="Gene3D" id="3.80.10.10">
    <property type="entry name" value="Ribonuclease Inhibitor"/>
    <property type="match status" value="2"/>
</dbReference>
<dbReference type="GO" id="GO:0005930">
    <property type="term" value="C:axoneme"/>
    <property type="evidence" value="ECO:0007669"/>
    <property type="project" value="UniProtKB-SubCell"/>
</dbReference>
<feature type="compositionally biased region" description="Basic and acidic residues" evidence="2">
    <location>
        <begin position="7"/>
        <end position="24"/>
    </location>
</feature>
<gene>
    <name evidence="3" type="ORF">TCHU04912_LOCUS7158</name>
</gene>
<reference evidence="3" key="1">
    <citation type="submission" date="2021-01" db="EMBL/GenBank/DDBJ databases">
        <authorList>
            <person name="Corre E."/>
            <person name="Pelletier E."/>
            <person name="Niang G."/>
            <person name="Scheremetjew M."/>
            <person name="Finn R."/>
            <person name="Kale V."/>
            <person name="Holt S."/>
            <person name="Cochrane G."/>
            <person name="Meng A."/>
            <person name="Brown T."/>
            <person name="Cohen L."/>
        </authorList>
    </citation>
    <scope>NUCLEOTIDE SEQUENCE</scope>
    <source>
        <strain evidence="3">PLY429</strain>
    </source>
</reference>
<evidence type="ECO:0000313" key="3">
    <source>
        <dbReference type="EMBL" id="CAD9204923.1"/>
    </source>
</evidence>
<proteinExistence type="predicted"/>
<dbReference type="PANTHER" id="PTHR24110">
    <property type="entry name" value="CENTROSOMAL PROTEIN OF 78 KDA"/>
    <property type="match status" value="1"/>
</dbReference>
<feature type="region of interest" description="Disordered" evidence="2">
    <location>
        <begin position="1"/>
        <end position="24"/>
    </location>
</feature>
<dbReference type="EMBL" id="HBGG01013989">
    <property type="protein sequence ID" value="CAD9204923.1"/>
    <property type="molecule type" value="Transcribed_RNA"/>
</dbReference>
<evidence type="ECO:0000256" key="1">
    <source>
        <dbReference type="ARBA" id="ARBA00004430"/>
    </source>
</evidence>
<dbReference type="Pfam" id="PF13516">
    <property type="entry name" value="LRR_6"/>
    <property type="match status" value="1"/>
</dbReference>
<organism evidence="3">
    <name type="scientific">Tetraselmis chuii</name>
    <dbReference type="NCBI Taxonomy" id="63592"/>
    <lineage>
        <taxon>Eukaryota</taxon>
        <taxon>Viridiplantae</taxon>
        <taxon>Chlorophyta</taxon>
        <taxon>core chlorophytes</taxon>
        <taxon>Chlorodendrophyceae</taxon>
        <taxon>Chlorodendrales</taxon>
        <taxon>Chlorodendraceae</taxon>
        <taxon>Tetraselmis</taxon>
    </lineage>
</organism>
<feature type="compositionally biased region" description="Basic residues" evidence="2">
    <location>
        <begin position="563"/>
        <end position="580"/>
    </location>
</feature>
<dbReference type="InterPro" id="IPR032675">
    <property type="entry name" value="LRR_dom_sf"/>
</dbReference>
<feature type="region of interest" description="Disordered" evidence="2">
    <location>
        <begin position="516"/>
        <end position="587"/>
    </location>
</feature>
<dbReference type="PANTHER" id="PTHR24110:SF3">
    <property type="entry name" value="CENTROSOMAL PROTEIN OF 78 KDA"/>
    <property type="match status" value="1"/>
</dbReference>
<sequence>MRVYPPRARDHEEEEARKTREKAKREAVFEDEFDDASSVATRWTLRSSIGRRSMMSLGGQSYVSNVDKARARRRIRKIKNVHEDLNTAIKDGWVEANLYHMSVDEMMELFSKVPKKADCLEALRLLCLPREYEIPWEQRNSPKLKVPYYKYGRRPHRLMARDFADRLLDDMLRVKYTALVKHVMQPAFELVTLELGVAMSDTGVEVLGQLLGRNKTLERLSFSGSCMGDHGITLLKDGLVRNKSLRELDLTGCALTDVGAKVIARLLKSHASTRGTCYWQEMLREYPNDNDGEMKERIYERAKAQAFSRVAAEEGGLLLLELRHNKIGDDAVAMLYDAVLFDTRLIQVGLSRNKVSLHWQEGFAKLLKDHVSMQQVDLRGNRSSYMGILRRRFDKAEVMLHLPTVKRGISSWSGLRIAQAPVKDTFMLSLDDVLDTPREGGDGLDSRDGTQNNVSAGELSELLGDIEDPGLVSAQTSARALDGERGSTTEGSDSKAVAFPPVPRLKFNFGGRVVSPEREERRPALVKGKPGQQLPAEGGGIGGSRVRNARNDITPLTIDRMTRKAKTPTQKKKKAKKSARGRGNSGDDVVVKEMSAVLLQLHQLVSQFEETAAHEPHLMSRLHGLRSHHLLQQHAPQPTSRQALVEIAGQLKDRCDLDDSNVWTARGKAAARA</sequence>
<dbReference type="SMART" id="SM00368">
    <property type="entry name" value="LRR_RI"/>
    <property type="match status" value="3"/>
</dbReference>
<feature type="region of interest" description="Disordered" evidence="2">
    <location>
        <begin position="478"/>
        <end position="498"/>
    </location>
</feature>
<dbReference type="AlphaFoldDB" id="A0A7S1X1J8"/>
<protein>
    <submittedName>
        <fullName evidence="3">Uncharacterized protein</fullName>
    </submittedName>
</protein>
<name>A0A7S1X1J8_9CHLO</name>